<comment type="miscellaneous">
    <text evidence="9">This enzyme catalyzes only one turnover and therefore is not strictly catalytic. According to one definition, an enzyme is a biocatalyst that acts repeatedly and over many reaction cycles.</text>
</comment>
<dbReference type="Gene3D" id="3.30.160.70">
    <property type="entry name" value="Methylated DNA-protein cysteine methyltransferase domain"/>
    <property type="match status" value="1"/>
</dbReference>
<dbReference type="HAMAP" id="MF_00772">
    <property type="entry name" value="OGT"/>
    <property type="match status" value="1"/>
</dbReference>
<dbReference type="CDD" id="cd06445">
    <property type="entry name" value="ATase"/>
    <property type="match status" value="1"/>
</dbReference>
<dbReference type="GO" id="GO:0005737">
    <property type="term" value="C:cytoplasm"/>
    <property type="evidence" value="ECO:0007669"/>
    <property type="project" value="UniProtKB-SubCell"/>
</dbReference>
<feature type="domain" description="Methylated-DNA-[protein]-cysteine S-methyltransferase DNA binding" evidence="10">
    <location>
        <begin position="109"/>
        <end position="195"/>
    </location>
</feature>
<comment type="similarity">
    <text evidence="2 9">Belongs to the MGMT family.</text>
</comment>
<dbReference type="InterPro" id="IPR036388">
    <property type="entry name" value="WH-like_DNA-bd_sf"/>
</dbReference>
<dbReference type="PROSITE" id="PS00374">
    <property type="entry name" value="MGMT"/>
    <property type="match status" value="1"/>
</dbReference>
<proteinExistence type="inferred from homology"/>
<dbReference type="EMBL" id="AP009256">
    <property type="protein sequence ID" value="BAF39415.1"/>
    <property type="molecule type" value="Genomic_DNA"/>
</dbReference>
<keyword evidence="13" id="KW-1185">Reference proteome</keyword>
<comment type="catalytic activity">
    <reaction evidence="1 9">
        <text>a 4-O-methyl-thymidine in DNA + L-cysteinyl-[protein] = a thymidine in DNA + S-methyl-L-cysteinyl-[protein]</text>
        <dbReference type="Rhea" id="RHEA:53428"/>
        <dbReference type="Rhea" id="RHEA-COMP:10131"/>
        <dbReference type="Rhea" id="RHEA-COMP:10132"/>
        <dbReference type="Rhea" id="RHEA-COMP:13555"/>
        <dbReference type="Rhea" id="RHEA-COMP:13556"/>
        <dbReference type="ChEBI" id="CHEBI:29950"/>
        <dbReference type="ChEBI" id="CHEBI:82612"/>
        <dbReference type="ChEBI" id="CHEBI:137386"/>
        <dbReference type="ChEBI" id="CHEBI:137387"/>
        <dbReference type="EC" id="2.1.1.63"/>
    </reaction>
</comment>
<keyword evidence="7 9" id="KW-0234">DNA repair</keyword>
<evidence type="ECO:0000256" key="2">
    <source>
        <dbReference type="ARBA" id="ARBA00008711"/>
    </source>
</evidence>
<dbReference type="InterPro" id="IPR001497">
    <property type="entry name" value="MethylDNA_cys_MeTrfase_AS"/>
</dbReference>
<feature type="domain" description="Methylguanine DNA methyltransferase ribonuclease-like" evidence="11">
    <location>
        <begin position="38"/>
        <end position="100"/>
    </location>
</feature>
<keyword evidence="6 9" id="KW-0227">DNA damage</keyword>
<evidence type="ECO:0000256" key="1">
    <source>
        <dbReference type="ARBA" id="ARBA00001286"/>
    </source>
</evidence>
<comment type="function">
    <text evidence="9">Involved in the cellular defense against the biological effects of O6-methylguanine (O6-MeG) and O4-methylthymine (O4-MeT) in DNA. Repairs the methylated nucleobase in DNA by stoichiometrically transferring the methyl group to a cysteine residue in the enzyme. This is a suicide reaction: the enzyme is irreversibly inactivated.</text>
</comment>
<evidence type="ECO:0000256" key="3">
    <source>
        <dbReference type="ARBA" id="ARBA00022490"/>
    </source>
</evidence>
<evidence type="ECO:0000313" key="12">
    <source>
        <dbReference type="EMBL" id="BAF39415.1"/>
    </source>
</evidence>
<evidence type="ECO:0000256" key="6">
    <source>
        <dbReference type="ARBA" id="ARBA00022763"/>
    </source>
</evidence>
<keyword evidence="4 9" id="KW-0489">Methyltransferase</keyword>
<evidence type="ECO:0000256" key="4">
    <source>
        <dbReference type="ARBA" id="ARBA00022603"/>
    </source>
</evidence>
<dbReference type="GO" id="GO:0032259">
    <property type="term" value="P:methylation"/>
    <property type="evidence" value="ECO:0007669"/>
    <property type="project" value="UniProtKB-KW"/>
</dbReference>
<dbReference type="InterPro" id="IPR014048">
    <property type="entry name" value="MethylDNA_cys_MeTrfase_DNA-bd"/>
</dbReference>
<gene>
    <name evidence="12" type="ordered locus">BAD_0634</name>
</gene>
<accession>A1A132</accession>
<dbReference type="InterPro" id="IPR008332">
    <property type="entry name" value="MethylG_MeTrfase_N"/>
</dbReference>
<comment type="catalytic activity">
    <reaction evidence="8 9">
        <text>a 6-O-methyl-2'-deoxyguanosine in DNA + L-cysteinyl-[protein] = S-methyl-L-cysteinyl-[protein] + a 2'-deoxyguanosine in DNA</text>
        <dbReference type="Rhea" id="RHEA:24000"/>
        <dbReference type="Rhea" id="RHEA-COMP:10131"/>
        <dbReference type="Rhea" id="RHEA-COMP:10132"/>
        <dbReference type="Rhea" id="RHEA-COMP:11367"/>
        <dbReference type="Rhea" id="RHEA-COMP:11368"/>
        <dbReference type="ChEBI" id="CHEBI:29950"/>
        <dbReference type="ChEBI" id="CHEBI:82612"/>
        <dbReference type="ChEBI" id="CHEBI:85445"/>
        <dbReference type="ChEBI" id="CHEBI:85448"/>
        <dbReference type="EC" id="2.1.1.63"/>
    </reaction>
</comment>
<organism evidence="12 13">
    <name type="scientific">Bifidobacterium adolescentis (strain ATCC 15703 / DSM 20083 / NCTC 11814 / E194a)</name>
    <dbReference type="NCBI Taxonomy" id="367928"/>
    <lineage>
        <taxon>Bacteria</taxon>
        <taxon>Bacillati</taxon>
        <taxon>Actinomycetota</taxon>
        <taxon>Actinomycetes</taxon>
        <taxon>Bifidobacteriales</taxon>
        <taxon>Bifidobacteriaceae</taxon>
        <taxon>Bifidobacterium</taxon>
    </lineage>
</organism>
<dbReference type="Proteomes" id="UP000008702">
    <property type="component" value="Chromosome"/>
</dbReference>
<dbReference type="PaxDb" id="1680-BADO_0677"/>
<dbReference type="KEGG" id="bad:BAD_0634"/>
<evidence type="ECO:0000259" key="11">
    <source>
        <dbReference type="Pfam" id="PF02870"/>
    </source>
</evidence>
<keyword evidence="5 9" id="KW-0808">Transferase</keyword>
<dbReference type="Pfam" id="PF02870">
    <property type="entry name" value="Methyltransf_1N"/>
    <property type="match status" value="1"/>
</dbReference>
<evidence type="ECO:0000259" key="10">
    <source>
        <dbReference type="Pfam" id="PF01035"/>
    </source>
</evidence>
<sequence>MPSAIYKRDNMCRKTKSAIHRRDRCFVEGWRTVVKTKSHYDSPLGGITLIADETALLGLWFDWQPGYADDDSAVLGDSPTIGAAKRWLDEYFAGCIPRTEVPLLLEGTPFRKEAWALLRKVPYGETVSYGGLARRLELKRADGRRVSARAIGGAVHRNPIALIVPCHRVVGADGSLTGYAGGIETKIRLLQLEGVLKQTERMDVDCESIDRIWRSTR</sequence>
<dbReference type="EC" id="2.1.1.63" evidence="9"/>
<dbReference type="Gene3D" id="1.10.10.10">
    <property type="entry name" value="Winged helix-like DNA-binding domain superfamily/Winged helix DNA-binding domain"/>
    <property type="match status" value="1"/>
</dbReference>
<dbReference type="SUPFAM" id="SSF53155">
    <property type="entry name" value="Methylated DNA-protein cysteine methyltransferase domain"/>
    <property type="match status" value="1"/>
</dbReference>
<dbReference type="InterPro" id="IPR036631">
    <property type="entry name" value="MGMT_N_sf"/>
</dbReference>
<dbReference type="STRING" id="367928.BAD_0634"/>
<dbReference type="GO" id="GO:0006307">
    <property type="term" value="P:DNA alkylation repair"/>
    <property type="evidence" value="ECO:0007669"/>
    <property type="project" value="UniProtKB-UniRule"/>
</dbReference>
<dbReference type="FunFam" id="1.10.10.10:FF:000214">
    <property type="entry name" value="Methylated-DNA--protein-cysteine methyltransferase"/>
    <property type="match status" value="1"/>
</dbReference>
<dbReference type="InterPro" id="IPR023546">
    <property type="entry name" value="MGMT"/>
</dbReference>
<protein>
    <recommendedName>
        <fullName evidence="9">Methylated-DNA--protein-cysteine methyltransferase</fullName>
        <ecNumber evidence="9">2.1.1.63</ecNumber>
    </recommendedName>
    <alternativeName>
        <fullName evidence="9">6-O-methylguanine-DNA methyltransferase</fullName>
        <shortName evidence="9">MGMT</shortName>
    </alternativeName>
    <alternativeName>
        <fullName evidence="9">O-6-methylguanine-DNA-alkyltransferase</fullName>
    </alternativeName>
</protein>
<reference evidence="12 13" key="1">
    <citation type="submission" date="2006-12" db="EMBL/GenBank/DDBJ databases">
        <title>Bifidobacterium adolescentis complete genome sequence.</title>
        <authorList>
            <person name="Suzuki T."/>
            <person name="Tsuda Y."/>
            <person name="Kanou N."/>
            <person name="Inoue T."/>
            <person name="Kumazaki K."/>
            <person name="Nagano S."/>
            <person name="Hirai S."/>
            <person name="Tanaka K."/>
            <person name="Watanabe K."/>
        </authorList>
    </citation>
    <scope>NUCLEOTIDE SEQUENCE [LARGE SCALE GENOMIC DNA]</scope>
    <source>
        <strain evidence="13">ATCC 15703 / DSM 20083 / NCTC 11814 / E194a</strain>
    </source>
</reference>
<dbReference type="PANTHER" id="PTHR10815:SF5">
    <property type="entry name" value="METHYLATED-DNA--PROTEIN-CYSTEINE METHYLTRANSFERASE"/>
    <property type="match status" value="1"/>
</dbReference>
<name>A1A132_BIFAA</name>
<dbReference type="AlphaFoldDB" id="A1A132"/>
<dbReference type="PANTHER" id="PTHR10815">
    <property type="entry name" value="METHYLATED-DNA--PROTEIN-CYSTEINE METHYLTRANSFERASE"/>
    <property type="match status" value="1"/>
</dbReference>
<evidence type="ECO:0000256" key="9">
    <source>
        <dbReference type="HAMAP-Rule" id="MF_00772"/>
    </source>
</evidence>
<keyword evidence="3 9" id="KW-0963">Cytoplasm</keyword>
<feature type="active site" description="Nucleophile; methyl group acceptor" evidence="9">
    <location>
        <position position="166"/>
    </location>
</feature>
<dbReference type="Pfam" id="PF01035">
    <property type="entry name" value="DNA_binding_1"/>
    <property type="match status" value="1"/>
</dbReference>
<comment type="subcellular location">
    <subcellularLocation>
        <location evidence="9">Cytoplasm</location>
    </subcellularLocation>
</comment>
<dbReference type="NCBIfam" id="TIGR00589">
    <property type="entry name" value="ogt"/>
    <property type="match status" value="1"/>
</dbReference>
<evidence type="ECO:0000256" key="7">
    <source>
        <dbReference type="ARBA" id="ARBA00023204"/>
    </source>
</evidence>
<dbReference type="InterPro" id="IPR036217">
    <property type="entry name" value="MethylDNA_cys_MeTrfase_DNAb"/>
</dbReference>
<evidence type="ECO:0000313" key="13">
    <source>
        <dbReference type="Proteomes" id="UP000008702"/>
    </source>
</evidence>
<evidence type="ECO:0000256" key="8">
    <source>
        <dbReference type="ARBA" id="ARBA00049348"/>
    </source>
</evidence>
<dbReference type="HOGENOM" id="CLU_000445_52_2_11"/>
<dbReference type="GO" id="GO:0003908">
    <property type="term" value="F:methylated-DNA-[protein]-cysteine S-methyltransferase activity"/>
    <property type="evidence" value="ECO:0007669"/>
    <property type="project" value="UniProtKB-UniRule"/>
</dbReference>
<evidence type="ECO:0000256" key="5">
    <source>
        <dbReference type="ARBA" id="ARBA00022679"/>
    </source>
</evidence>
<dbReference type="SUPFAM" id="SSF46767">
    <property type="entry name" value="Methylated DNA-protein cysteine methyltransferase, C-terminal domain"/>
    <property type="match status" value="1"/>
</dbReference>